<evidence type="ECO:0000313" key="1">
    <source>
        <dbReference type="EMBL" id="VVC42464.1"/>
    </source>
</evidence>
<keyword evidence="2" id="KW-1185">Reference proteome</keyword>
<dbReference type="EMBL" id="CABPRJ010001954">
    <property type="protein sequence ID" value="VVC42464.1"/>
    <property type="molecule type" value="Genomic_DNA"/>
</dbReference>
<protein>
    <submittedName>
        <fullName evidence="1">Uncharacterized protein</fullName>
    </submittedName>
</protein>
<proteinExistence type="predicted"/>
<name>A0A5E4NC75_9HEMI</name>
<evidence type="ECO:0000313" key="2">
    <source>
        <dbReference type="Proteomes" id="UP000325440"/>
    </source>
</evidence>
<dbReference type="AlphaFoldDB" id="A0A5E4NC75"/>
<dbReference type="Proteomes" id="UP000325440">
    <property type="component" value="Unassembled WGS sequence"/>
</dbReference>
<sequence>MSVNLAGRNRIQLNLYNSCVGHLLDIVKKIPPFVGSRSADGDYEVTQNIRLEDQQQGIKKHWCIRFYYTIVDSVINYLKKRFYEENQKLALVAGSFLNLHYKEALPFISHYEVISCLTNLDYDCN</sequence>
<organism evidence="1 2">
    <name type="scientific">Cinara cedri</name>
    <dbReference type="NCBI Taxonomy" id="506608"/>
    <lineage>
        <taxon>Eukaryota</taxon>
        <taxon>Metazoa</taxon>
        <taxon>Ecdysozoa</taxon>
        <taxon>Arthropoda</taxon>
        <taxon>Hexapoda</taxon>
        <taxon>Insecta</taxon>
        <taxon>Pterygota</taxon>
        <taxon>Neoptera</taxon>
        <taxon>Paraneoptera</taxon>
        <taxon>Hemiptera</taxon>
        <taxon>Sternorrhyncha</taxon>
        <taxon>Aphidomorpha</taxon>
        <taxon>Aphidoidea</taxon>
        <taxon>Aphididae</taxon>
        <taxon>Lachninae</taxon>
        <taxon>Cinara</taxon>
    </lineage>
</organism>
<accession>A0A5E4NC75</accession>
<reference evidence="1 2" key="1">
    <citation type="submission" date="2019-08" db="EMBL/GenBank/DDBJ databases">
        <authorList>
            <person name="Alioto T."/>
            <person name="Alioto T."/>
            <person name="Gomez Garrido J."/>
        </authorList>
    </citation>
    <scope>NUCLEOTIDE SEQUENCE [LARGE SCALE GENOMIC DNA]</scope>
</reference>
<gene>
    <name evidence="1" type="ORF">CINCED_3A001199</name>
</gene>